<reference evidence="1" key="1">
    <citation type="submission" date="2018-10" db="EMBL/GenBank/DDBJ databases">
        <title>Population genomic analysis revealed the cold adaptation of white poplar.</title>
        <authorList>
            <person name="Liu Y.-J."/>
        </authorList>
    </citation>
    <scope>NUCLEOTIDE SEQUENCE [LARGE SCALE GENOMIC DNA]</scope>
    <source>
        <strain evidence="1">PAL-ZL1</strain>
    </source>
</reference>
<dbReference type="EMBL" id="RCHU01000786">
    <property type="protein sequence ID" value="TKR91306.1"/>
    <property type="molecule type" value="Genomic_DNA"/>
</dbReference>
<evidence type="ECO:0008006" key="2">
    <source>
        <dbReference type="Google" id="ProtNLM"/>
    </source>
</evidence>
<protein>
    <recommendedName>
        <fullName evidence="2">Endonuclease/exonuclease/phosphatase domain-containing protein</fullName>
    </recommendedName>
</protein>
<dbReference type="AlphaFoldDB" id="A0A4U5P506"/>
<gene>
    <name evidence="1" type="ORF">D5086_0000224700</name>
</gene>
<name>A0A4U5P506_POPAL</name>
<evidence type="ECO:0000313" key="1">
    <source>
        <dbReference type="EMBL" id="TKR91306.1"/>
    </source>
</evidence>
<accession>A0A4U5P506</accession>
<organism evidence="1">
    <name type="scientific">Populus alba</name>
    <name type="common">White poplar</name>
    <dbReference type="NCBI Taxonomy" id="43335"/>
    <lineage>
        <taxon>Eukaryota</taxon>
        <taxon>Viridiplantae</taxon>
        <taxon>Streptophyta</taxon>
        <taxon>Embryophyta</taxon>
        <taxon>Tracheophyta</taxon>
        <taxon>Spermatophyta</taxon>
        <taxon>Magnoliopsida</taxon>
        <taxon>eudicotyledons</taxon>
        <taxon>Gunneridae</taxon>
        <taxon>Pentapetalae</taxon>
        <taxon>rosids</taxon>
        <taxon>fabids</taxon>
        <taxon>Malpighiales</taxon>
        <taxon>Salicaceae</taxon>
        <taxon>Saliceae</taxon>
        <taxon>Populus</taxon>
    </lineage>
</organism>
<comment type="caution">
    <text evidence="1">The sequence shown here is derived from an EMBL/GenBank/DDBJ whole genome shotgun (WGS) entry which is preliminary data.</text>
</comment>
<sequence length="201" mass="22719">MGSLADNPHDPGLNTAMQHDQLVDMRLLSVVPSTSITLEIQASNQTWSLSAIYTSPIPDPDQILVRGSWMLIGDCNEIILPSEIHGSPFSMTRADKFREVLAACNLLDKTLHCIDIFMGASMDQPPLSPMLGVRSGGRDVLRGLDTVREEPVIFNKMKFGNLFRRKRRSEAPLNGVQRRCTPFFHTLTMVVRKRNRVKRWF</sequence>
<proteinExistence type="predicted"/>